<feature type="domain" description="TNFR-Cys" evidence="2">
    <location>
        <begin position="49"/>
        <end position="90"/>
    </location>
</feature>
<keyword evidence="4" id="KW-1185">Reference proteome</keyword>
<dbReference type="GO" id="GO:0050829">
    <property type="term" value="P:defense response to Gram-negative bacterium"/>
    <property type="evidence" value="ECO:0007669"/>
    <property type="project" value="TreeGrafter"/>
</dbReference>
<dbReference type="GO" id="GO:2000406">
    <property type="term" value="P:positive regulation of T cell migration"/>
    <property type="evidence" value="ECO:0007669"/>
    <property type="project" value="TreeGrafter"/>
</dbReference>
<feature type="disulfide bond" evidence="1">
    <location>
        <begin position="50"/>
        <end position="65"/>
    </location>
</feature>
<dbReference type="CDD" id="cd13405">
    <property type="entry name" value="TNFRSF14_teleost"/>
    <property type="match status" value="1"/>
</dbReference>
<dbReference type="Gene3D" id="2.10.50.10">
    <property type="entry name" value="Tumor Necrosis Factor Receptor, subunit A, domain 2"/>
    <property type="match status" value="3"/>
</dbReference>
<protein>
    <recommendedName>
        <fullName evidence="2">TNFR-Cys domain-containing protein</fullName>
    </recommendedName>
</protein>
<dbReference type="GO" id="GO:0002720">
    <property type="term" value="P:positive regulation of cytokine production involved in immune response"/>
    <property type="evidence" value="ECO:0007669"/>
    <property type="project" value="TreeGrafter"/>
</dbReference>
<dbReference type="PANTHER" id="PTHR46838:SF1">
    <property type="entry name" value="TUMOR NECROSIS FACTOR RECEPTOR SUPERFAMILY MEMBER 14"/>
    <property type="match status" value="1"/>
</dbReference>
<organism evidence="3 4">
    <name type="scientific">Fundulus heteroclitus</name>
    <name type="common">Killifish</name>
    <name type="synonym">Mummichog</name>
    <dbReference type="NCBI Taxonomy" id="8078"/>
    <lineage>
        <taxon>Eukaryota</taxon>
        <taxon>Metazoa</taxon>
        <taxon>Chordata</taxon>
        <taxon>Craniata</taxon>
        <taxon>Vertebrata</taxon>
        <taxon>Euteleostomi</taxon>
        <taxon>Actinopterygii</taxon>
        <taxon>Neopterygii</taxon>
        <taxon>Teleostei</taxon>
        <taxon>Neoteleostei</taxon>
        <taxon>Acanthomorphata</taxon>
        <taxon>Ovalentaria</taxon>
        <taxon>Atherinomorphae</taxon>
        <taxon>Cyprinodontiformes</taxon>
        <taxon>Fundulidae</taxon>
        <taxon>Fundulus</taxon>
    </lineage>
</organism>
<reference evidence="3" key="1">
    <citation type="submission" date="2025-08" db="UniProtKB">
        <authorList>
            <consortium name="Ensembl"/>
        </authorList>
    </citation>
    <scope>IDENTIFICATION</scope>
</reference>
<dbReference type="PANTHER" id="PTHR46838">
    <property type="entry name" value="TUMOR NECROSIS FACTOR RECEPTOR SUPERFAMILY MEMBER 14"/>
    <property type="match status" value="1"/>
</dbReference>
<feature type="repeat" description="TNFR-Cys" evidence="1">
    <location>
        <begin position="49"/>
        <end position="90"/>
    </location>
</feature>
<dbReference type="PROSITE" id="PS00652">
    <property type="entry name" value="TNFR_NGFR_1"/>
    <property type="match status" value="1"/>
</dbReference>
<dbReference type="Ensembl" id="ENSFHET00000015974.1">
    <property type="protein sequence ID" value="ENSFHEP00000021252.1"/>
    <property type="gene ID" value="ENSFHEG00000023302.1"/>
</dbReference>
<evidence type="ECO:0000259" key="2">
    <source>
        <dbReference type="PROSITE" id="PS50050"/>
    </source>
</evidence>
<dbReference type="Pfam" id="PF00020">
    <property type="entry name" value="TNFR_c6"/>
    <property type="match status" value="1"/>
</dbReference>
<dbReference type="Proteomes" id="UP000265000">
    <property type="component" value="Unplaced"/>
</dbReference>
<name>A0A3Q2Q5N4_FUNHE</name>
<dbReference type="InterPro" id="IPR001368">
    <property type="entry name" value="TNFR/NGFR_Cys_rich_reg"/>
</dbReference>
<dbReference type="GO" id="GO:0046642">
    <property type="term" value="P:negative regulation of alpha-beta T cell proliferation"/>
    <property type="evidence" value="ECO:0007669"/>
    <property type="project" value="TreeGrafter"/>
</dbReference>
<evidence type="ECO:0000256" key="1">
    <source>
        <dbReference type="PROSITE-ProRule" id="PRU00206"/>
    </source>
</evidence>
<dbReference type="PROSITE" id="PS50050">
    <property type="entry name" value="TNFR_NGFR_2"/>
    <property type="match status" value="1"/>
</dbReference>
<dbReference type="SMART" id="SM00208">
    <property type="entry name" value="TNFR"/>
    <property type="match status" value="4"/>
</dbReference>
<reference evidence="3" key="2">
    <citation type="submission" date="2025-09" db="UniProtKB">
        <authorList>
            <consortium name="Ensembl"/>
        </authorList>
    </citation>
    <scope>IDENTIFICATION</scope>
</reference>
<proteinExistence type="predicted"/>
<dbReference type="FunFam" id="2.10.50.10:FF:000007">
    <property type="entry name" value="TNF receptor superfamily member 14"/>
    <property type="match status" value="1"/>
</dbReference>
<keyword evidence="1" id="KW-1015">Disulfide bond</keyword>
<evidence type="ECO:0000313" key="3">
    <source>
        <dbReference type="Ensembl" id="ENSFHEP00000021252.1"/>
    </source>
</evidence>
<dbReference type="GO" id="GO:0009897">
    <property type="term" value="C:external side of plasma membrane"/>
    <property type="evidence" value="ECO:0007669"/>
    <property type="project" value="TreeGrafter"/>
</dbReference>
<accession>A0A3Q2Q5N4</accession>
<dbReference type="STRING" id="8078.ENSFHEP00000021252"/>
<dbReference type="SUPFAM" id="SSF57586">
    <property type="entry name" value="TNF receptor-like"/>
    <property type="match status" value="2"/>
</dbReference>
<dbReference type="GO" id="GO:0050830">
    <property type="term" value="P:defense response to Gram-positive bacterium"/>
    <property type="evidence" value="ECO:0007669"/>
    <property type="project" value="TreeGrafter"/>
</dbReference>
<dbReference type="AlphaFoldDB" id="A0A3Q2Q5N4"/>
<dbReference type="GeneTree" id="ENSGT00950000183126"/>
<comment type="caution">
    <text evidence="1">Lacks conserved residue(s) required for the propagation of feature annotation.</text>
</comment>
<evidence type="ECO:0000313" key="4">
    <source>
        <dbReference type="Proteomes" id="UP000265000"/>
    </source>
</evidence>
<sequence>MLLMRASRVHTLRCHLMEYRIGNECCPMCPPGSHVKSDCTAFRSTSCLPCRAGTYMDLPNGQKECTPCSACDSAGLKEKDGCTLSSDAVCEPMEGFFCTQPKSGGCGAAQKHRSCEPGQYISKMGTASADADCSDCISGTFSNGTTSSCLPHTQCEHENLQLIKAGTASTDAELQTVNRELCGLVPAERSHVTCRENKRAGGGLSQAQTHLPHTGDHLMFCYGSLFSKKDSPFNKDPFVDVHHVVTVRRSATWFLSCDRLVG</sequence>
<dbReference type="CDD" id="cd00185">
    <property type="entry name" value="TNFRSF"/>
    <property type="match status" value="1"/>
</dbReference>